<feature type="transmembrane region" description="Helical" evidence="2">
    <location>
        <begin position="335"/>
        <end position="357"/>
    </location>
</feature>
<dbReference type="EMBL" id="OU015568">
    <property type="protein sequence ID" value="CAG5077069.1"/>
    <property type="molecule type" value="Genomic_DNA"/>
</dbReference>
<accession>A0ABN7RL27</accession>
<feature type="transmembrane region" description="Helical" evidence="2">
    <location>
        <begin position="279"/>
        <end position="297"/>
    </location>
</feature>
<sequence>MLLLILLFSISSALWPPKQTPRIIRATSVYYNNQTQWKDKYANWNDPETIALEEVFRNEIEAKIGGEGVTIDILWFQSSNYEFNSGTSTAAVFSRFETTDENFHTYSSSFSELLEAHPNSFAEWKTMIEPLHNKMNLLIGIIFRHPTECDLTDDMTSILCKNLWKKDQNLPGNKDGCSVWNTDWDKTSDQQYYFKAEVLDMFHLDRFGYIGRYPPSSEPDADNEFPVNYFSYFWLKELMKNSNFTCIKEGNYPDLAYIDVHYYGDSDDPLTNNEIKYCSFGAVGFLLAISSVFLRFFLARRYAIFSFILVNLIMAAFVVYSFFLWFDFDNEFKTFYMMPTCLSISVAYIIYSTLACCCSRKKYWSEKVKPEDDEDEGQKESEGIEAL</sequence>
<proteinExistence type="predicted"/>
<reference evidence="3 4" key="1">
    <citation type="submission" date="2021-04" db="EMBL/GenBank/DDBJ databases">
        <authorList>
            <person name="Bliznina A."/>
        </authorList>
    </citation>
    <scope>NUCLEOTIDE SEQUENCE [LARGE SCALE GENOMIC DNA]</scope>
</reference>
<protein>
    <submittedName>
        <fullName evidence="3">Oidioi.mRNA.OKI2018_I69.PAR.g8624.t1.cds</fullName>
    </submittedName>
</protein>
<dbReference type="Proteomes" id="UP001158576">
    <property type="component" value="Chromosome PAR"/>
</dbReference>
<evidence type="ECO:0000313" key="4">
    <source>
        <dbReference type="Proteomes" id="UP001158576"/>
    </source>
</evidence>
<feature type="region of interest" description="Disordered" evidence="1">
    <location>
        <begin position="366"/>
        <end position="387"/>
    </location>
</feature>
<keyword evidence="4" id="KW-1185">Reference proteome</keyword>
<name>A0ABN7RL27_OIKDI</name>
<feature type="compositionally biased region" description="Basic and acidic residues" evidence="1">
    <location>
        <begin position="378"/>
        <end position="387"/>
    </location>
</feature>
<evidence type="ECO:0000256" key="1">
    <source>
        <dbReference type="SAM" id="MobiDB-lite"/>
    </source>
</evidence>
<keyword evidence="2" id="KW-0812">Transmembrane</keyword>
<gene>
    <name evidence="3" type="ORF">OKIOD_LOCUS182</name>
</gene>
<keyword evidence="2" id="KW-0472">Membrane</keyword>
<evidence type="ECO:0000256" key="2">
    <source>
        <dbReference type="SAM" id="Phobius"/>
    </source>
</evidence>
<evidence type="ECO:0000313" key="3">
    <source>
        <dbReference type="EMBL" id="CAG5077069.1"/>
    </source>
</evidence>
<feature type="transmembrane region" description="Helical" evidence="2">
    <location>
        <begin position="304"/>
        <end position="323"/>
    </location>
</feature>
<keyword evidence="2" id="KW-1133">Transmembrane helix</keyword>
<organism evidence="3 4">
    <name type="scientific">Oikopleura dioica</name>
    <name type="common">Tunicate</name>
    <dbReference type="NCBI Taxonomy" id="34765"/>
    <lineage>
        <taxon>Eukaryota</taxon>
        <taxon>Metazoa</taxon>
        <taxon>Chordata</taxon>
        <taxon>Tunicata</taxon>
        <taxon>Appendicularia</taxon>
        <taxon>Copelata</taxon>
        <taxon>Oikopleuridae</taxon>
        <taxon>Oikopleura</taxon>
    </lineage>
</organism>